<evidence type="ECO:0000256" key="1">
    <source>
        <dbReference type="SAM" id="SignalP"/>
    </source>
</evidence>
<evidence type="ECO:0000313" key="3">
    <source>
        <dbReference type="Proteomes" id="UP000291343"/>
    </source>
</evidence>
<dbReference type="OrthoDB" id="8195132at2759"/>
<comment type="caution">
    <text evidence="2">The sequence shown here is derived from an EMBL/GenBank/DDBJ whole genome shotgun (WGS) entry which is preliminary data.</text>
</comment>
<protein>
    <submittedName>
        <fullName evidence="2">Uncharacterized protein</fullName>
    </submittedName>
</protein>
<evidence type="ECO:0000313" key="2">
    <source>
        <dbReference type="EMBL" id="RZF47762.1"/>
    </source>
</evidence>
<dbReference type="Proteomes" id="UP000291343">
    <property type="component" value="Unassembled WGS sequence"/>
</dbReference>
<name>A0A482XPG4_LAOST</name>
<dbReference type="EMBL" id="QKKF02003370">
    <property type="protein sequence ID" value="RZF47762.1"/>
    <property type="molecule type" value="Genomic_DNA"/>
</dbReference>
<dbReference type="InParanoid" id="A0A482XPG4"/>
<feature type="chain" id="PRO_5019809299" evidence="1">
    <location>
        <begin position="18"/>
        <end position="99"/>
    </location>
</feature>
<gene>
    <name evidence="2" type="ORF">LSTR_LSTR006026</name>
</gene>
<organism evidence="2 3">
    <name type="scientific">Laodelphax striatellus</name>
    <name type="common">Small brown planthopper</name>
    <name type="synonym">Delphax striatella</name>
    <dbReference type="NCBI Taxonomy" id="195883"/>
    <lineage>
        <taxon>Eukaryota</taxon>
        <taxon>Metazoa</taxon>
        <taxon>Ecdysozoa</taxon>
        <taxon>Arthropoda</taxon>
        <taxon>Hexapoda</taxon>
        <taxon>Insecta</taxon>
        <taxon>Pterygota</taxon>
        <taxon>Neoptera</taxon>
        <taxon>Paraneoptera</taxon>
        <taxon>Hemiptera</taxon>
        <taxon>Auchenorrhyncha</taxon>
        <taxon>Fulgoroidea</taxon>
        <taxon>Delphacidae</taxon>
        <taxon>Criomorphinae</taxon>
        <taxon>Laodelphax</taxon>
    </lineage>
</organism>
<feature type="signal peptide" evidence="1">
    <location>
        <begin position="1"/>
        <end position="17"/>
    </location>
</feature>
<dbReference type="AlphaFoldDB" id="A0A482XPG4"/>
<accession>A0A482XPG4</accession>
<reference evidence="2 3" key="1">
    <citation type="journal article" date="2017" name="Gigascience">
        <title>Genome sequence of the small brown planthopper, Laodelphax striatellus.</title>
        <authorList>
            <person name="Zhu J."/>
            <person name="Jiang F."/>
            <person name="Wang X."/>
            <person name="Yang P."/>
            <person name="Bao Y."/>
            <person name="Zhao W."/>
            <person name="Wang W."/>
            <person name="Lu H."/>
            <person name="Wang Q."/>
            <person name="Cui N."/>
            <person name="Li J."/>
            <person name="Chen X."/>
            <person name="Luo L."/>
            <person name="Yu J."/>
            <person name="Kang L."/>
            <person name="Cui F."/>
        </authorList>
    </citation>
    <scope>NUCLEOTIDE SEQUENCE [LARGE SCALE GENOMIC DNA]</scope>
    <source>
        <strain evidence="2">Lst14</strain>
    </source>
</reference>
<keyword evidence="3" id="KW-1185">Reference proteome</keyword>
<sequence length="99" mass="10435">MKVAIIAVLALVALTSASVLPPVLVPKVAVAAPQVTVVKQPYVVQEPVPAYRTVPVPIKTVAYTAPIVETPVVHQPYPVIAPVPYHVPVAAPAPLVYHH</sequence>
<keyword evidence="1" id="KW-0732">Signal</keyword>
<proteinExistence type="predicted"/>